<comment type="caution">
    <text evidence="2">The sequence shown here is derived from an EMBL/GenBank/DDBJ whole genome shotgun (WGS) entry which is preliminary data.</text>
</comment>
<feature type="signal peptide" evidence="1">
    <location>
        <begin position="1"/>
        <end position="22"/>
    </location>
</feature>
<keyword evidence="1" id="KW-0732">Signal</keyword>
<keyword evidence="3" id="KW-1185">Reference proteome</keyword>
<evidence type="ECO:0000313" key="3">
    <source>
        <dbReference type="Proteomes" id="UP001146120"/>
    </source>
</evidence>
<feature type="chain" id="PRO_5043943287" evidence="1">
    <location>
        <begin position="23"/>
        <end position="168"/>
    </location>
</feature>
<protein>
    <submittedName>
        <fullName evidence="2">Uncharacterized protein</fullName>
    </submittedName>
</protein>
<dbReference type="Proteomes" id="UP001146120">
    <property type="component" value="Unassembled WGS sequence"/>
</dbReference>
<reference evidence="2" key="2">
    <citation type="journal article" date="2023" name="Microbiol Resour">
        <title>Decontamination and Annotation of the Draft Genome Sequence of the Oomycete Lagenidium giganteum ARSEF 373.</title>
        <authorList>
            <person name="Morgan W.R."/>
            <person name="Tartar A."/>
        </authorList>
    </citation>
    <scope>NUCLEOTIDE SEQUENCE</scope>
    <source>
        <strain evidence="2">ARSEF 373</strain>
    </source>
</reference>
<dbReference type="AlphaFoldDB" id="A0AAV2YQM4"/>
<gene>
    <name evidence="2" type="ORF">N0F65_005224</name>
</gene>
<evidence type="ECO:0000256" key="1">
    <source>
        <dbReference type="SAM" id="SignalP"/>
    </source>
</evidence>
<name>A0AAV2YQM4_9STRA</name>
<accession>A0AAV2YQM4</accession>
<dbReference type="EMBL" id="DAKRPA010000200">
    <property type="protein sequence ID" value="DAZ95532.1"/>
    <property type="molecule type" value="Genomic_DNA"/>
</dbReference>
<organism evidence="2 3">
    <name type="scientific">Lagenidium giganteum</name>
    <dbReference type="NCBI Taxonomy" id="4803"/>
    <lineage>
        <taxon>Eukaryota</taxon>
        <taxon>Sar</taxon>
        <taxon>Stramenopiles</taxon>
        <taxon>Oomycota</taxon>
        <taxon>Peronosporomycetes</taxon>
        <taxon>Pythiales</taxon>
        <taxon>Pythiaceae</taxon>
    </lineage>
</organism>
<proteinExistence type="predicted"/>
<evidence type="ECO:0000313" key="2">
    <source>
        <dbReference type="EMBL" id="DAZ95532.1"/>
    </source>
</evidence>
<reference evidence="2" key="1">
    <citation type="submission" date="2022-11" db="EMBL/GenBank/DDBJ databases">
        <authorList>
            <person name="Morgan W.R."/>
            <person name="Tartar A."/>
        </authorList>
    </citation>
    <scope>NUCLEOTIDE SEQUENCE</scope>
    <source>
        <strain evidence="2">ARSEF 373</strain>
    </source>
</reference>
<sequence length="168" mass="19364">MGRQGSRAAVTLMLEEFTLLQALDDTSDEEESEDEWADYRFLHQLVLTRYVQWSLWSKLATGRMSEIIAWIRCALDVSCASALQRFLLFWRCCGLIASLPESWGSRNRPLFNSSWKCFCIPFPRRHTMPSRSSLASVKLRDALVYCAQWTILPVVGVDPCQSHRRPSM</sequence>